<proteinExistence type="predicted"/>
<dbReference type="AlphaFoldDB" id="A0A1F8F1U5"/>
<reference evidence="1 2" key="1">
    <citation type="journal article" date="2016" name="Nat. Commun.">
        <title>Thousands of microbial genomes shed light on interconnected biogeochemical processes in an aquifer system.</title>
        <authorList>
            <person name="Anantharaman K."/>
            <person name="Brown C.T."/>
            <person name="Hug L.A."/>
            <person name="Sharon I."/>
            <person name="Castelle C.J."/>
            <person name="Probst A.J."/>
            <person name="Thomas B.C."/>
            <person name="Singh A."/>
            <person name="Wilkins M.J."/>
            <person name="Karaoz U."/>
            <person name="Brodie E.L."/>
            <person name="Williams K.H."/>
            <person name="Hubbard S.S."/>
            <person name="Banfield J.F."/>
        </authorList>
    </citation>
    <scope>NUCLEOTIDE SEQUENCE [LARGE SCALE GENOMIC DNA]</scope>
</reference>
<sequence length="62" mass="7506">MEIKEKYQDNHITPTITHWVHHHRRLAKWLFKFLIASVASLLYYLRNQEKVIEKEEKSGRSG</sequence>
<comment type="caution">
    <text evidence="1">The sequence shown here is derived from an EMBL/GenBank/DDBJ whole genome shotgun (WGS) entry which is preliminary data.</text>
</comment>
<dbReference type="Proteomes" id="UP000176834">
    <property type="component" value="Unassembled WGS sequence"/>
</dbReference>
<evidence type="ECO:0000313" key="2">
    <source>
        <dbReference type="Proteomes" id="UP000176834"/>
    </source>
</evidence>
<protein>
    <submittedName>
        <fullName evidence="1">Uncharacterized protein</fullName>
    </submittedName>
</protein>
<gene>
    <name evidence="1" type="ORF">A3B86_01635</name>
</gene>
<accession>A0A1F8F1U5</accession>
<dbReference type="EMBL" id="MGJN01000009">
    <property type="protein sequence ID" value="OGN07093.1"/>
    <property type="molecule type" value="Genomic_DNA"/>
</dbReference>
<organism evidence="1 2">
    <name type="scientific">Candidatus Yanofskybacteria bacterium RIFCSPHIGHO2_02_FULL_38_22b</name>
    <dbReference type="NCBI Taxonomy" id="1802673"/>
    <lineage>
        <taxon>Bacteria</taxon>
        <taxon>Candidatus Yanofskyibacteriota</taxon>
    </lineage>
</organism>
<name>A0A1F8F1U5_9BACT</name>
<evidence type="ECO:0000313" key="1">
    <source>
        <dbReference type="EMBL" id="OGN07093.1"/>
    </source>
</evidence>